<evidence type="ECO:0000259" key="13">
    <source>
        <dbReference type="PROSITE" id="PS50853"/>
    </source>
</evidence>
<dbReference type="Proteomes" id="UP001159427">
    <property type="component" value="Unassembled WGS sequence"/>
</dbReference>
<keyword evidence="9" id="KW-0675">Receptor</keyword>
<gene>
    <name evidence="14" type="ORF">PEVE_00021586</name>
</gene>
<evidence type="ECO:0000256" key="10">
    <source>
        <dbReference type="ARBA" id="ARBA00023180"/>
    </source>
</evidence>
<evidence type="ECO:0000313" key="14">
    <source>
        <dbReference type="EMBL" id="CAH3024095.1"/>
    </source>
</evidence>
<dbReference type="CDD" id="cd00063">
    <property type="entry name" value="FN3"/>
    <property type="match status" value="2"/>
</dbReference>
<dbReference type="Gene3D" id="2.60.40.10">
    <property type="entry name" value="Immunoglobulins"/>
    <property type="match status" value="3"/>
</dbReference>
<dbReference type="PANTHER" id="PTHR24416:SF583">
    <property type="entry name" value="RECEPTOR PROTEIN-TYROSINE KINASE"/>
    <property type="match status" value="1"/>
</dbReference>
<keyword evidence="7" id="KW-1133">Transmembrane helix</keyword>
<dbReference type="InterPro" id="IPR000719">
    <property type="entry name" value="Prot_kinase_dom"/>
</dbReference>
<name>A0ABN8M7B0_9CNID</name>
<sequence length="1142" mass="129051">MWPFQQNLSISVDGIMVHLNPYLCPGKINPLVNDILRWNRSDTQRSIDISDTTNGNPAACECDVQQINVTLEEVARAPGRRRCNPVCIKVEWDEVPIADYRNVLFYTVSYREAPSRNFHRCTGCFQSNINIACRNTQNAAPDIWRRYHWFSHQMTSPTDQSLCVQIYGSLFLLGALPSRNRKLVTYIQKLKHFTLYAFQVEAVFKNEGAKSNLVFIQTKENVSSQPVGPEANYINSSALLVKWQPPLYPNGHITKYIVKYDLSDYSPWKQVLNWCNRQILTGAESNVDNEQDDDKNPDGTCKRNITCDCDKKTEEKERPEKQAAIFAKEIQDKVYGTIFKKEDDDKEPSTNKSIVVSTTPSTTNSPTNCSNDTQNPLCQVTTVPKGGKTTGSSDVPTTTAKPTSAQLTQPIAKPSSNVTLVVNGTKNSVVLRELKHFSDYKIEICACTKVGCASGSSCAVTKGMTDKKGGSLSTWDEGRQIKMYPSFAGLECLVSWNPPKDPNGVVLKYDIEIKLDSNPPDIECSDGKQHYYRTSMTFPAVENLISVRVRAITPAGTGSWSPITSLPVKFGDIVISKQETPTFNIVSITLGVTFALSTAVLGMILFRKRQKKNKSGSEFTLLEVPPERVTNMEELGQGAFGIVHKSVMRDLSKKNKSSNLDNQKLDTHQGRIVATKVLRENASEEDKRQFLQEIELMKEVGEHRNILSMLGYWIKSEPIMLIMEYVPNGDLLHWLRNKREKVKCFILDVKKSLHVHRSDLSLSTWLTISEKESTRLKNRSFQLHLIRFHYLQLAMKKSHRNDVFDSLQLPASRRPKLMPRKSLVENVDEDSIGRKTEEGENISKEKDVKISQDDDLFNQIRPIKMEPQCSDMGDEDDGEEEKKKSFLLNKGHRKPMSMLVVPSINIGHFSKGTQLTLPESLRTSKQKEDGFEGKEADEEQVINAKDVLCYAWQIAKGMDYLVSKGFVHRDLAARNILLGENRAVKIADFGLLRHTSEGEIYEMTNVKRLPLKWTAPEALESGIFTFKTDVWSFGVVLWELATMGGTPYPGISHTRLQSCLKSGYRMEKPNTCSDEIYKLMMDCWEDDPNERPSFSQLIPILEEMMTVDTPYYDFTLLDESQACYSVASAATTSKTVTPETQL</sequence>
<evidence type="ECO:0000259" key="12">
    <source>
        <dbReference type="PROSITE" id="PS50011"/>
    </source>
</evidence>
<feature type="compositionally biased region" description="Polar residues" evidence="11">
    <location>
        <begin position="392"/>
        <end position="407"/>
    </location>
</feature>
<dbReference type="Gene3D" id="3.80.20.20">
    <property type="entry name" value="Receptor L-domain"/>
    <property type="match status" value="1"/>
</dbReference>
<feature type="compositionally biased region" description="Low complexity" evidence="11">
    <location>
        <begin position="380"/>
        <end position="391"/>
    </location>
</feature>
<evidence type="ECO:0000256" key="3">
    <source>
        <dbReference type="ARBA" id="ARBA00022679"/>
    </source>
</evidence>
<dbReference type="InterPro" id="IPR011009">
    <property type="entry name" value="Kinase-like_dom_sf"/>
</dbReference>
<dbReference type="PANTHER" id="PTHR24416">
    <property type="entry name" value="TYROSINE-PROTEIN KINASE RECEPTOR"/>
    <property type="match status" value="1"/>
</dbReference>
<dbReference type="PROSITE" id="PS50011">
    <property type="entry name" value="PROTEIN_KINASE_DOM"/>
    <property type="match status" value="1"/>
</dbReference>
<dbReference type="EMBL" id="CALNXI010000289">
    <property type="protein sequence ID" value="CAH3024095.1"/>
    <property type="molecule type" value="Genomic_DNA"/>
</dbReference>
<dbReference type="SMART" id="SM00219">
    <property type="entry name" value="TyrKc"/>
    <property type="match status" value="1"/>
</dbReference>
<dbReference type="SUPFAM" id="SSF49265">
    <property type="entry name" value="Fibronectin type III"/>
    <property type="match status" value="2"/>
</dbReference>
<evidence type="ECO:0000256" key="9">
    <source>
        <dbReference type="ARBA" id="ARBA00023170"/>
    </source>
</evidence>
<keyword evidence="4" id="KW-0812">Transmembrane</keyword>
<dbReference type="InterPro" id="IPR013783">
    <property type="entry name" value="Ig-like_fold"/>
</dbReference>
<evidence type="ECO:0000256" key="4">
    <source>
        <dbReference type="ARBA" id="ARBA00022692"/>
    </source>
</evidence>
<dbReference type="InterPro" id="IPR003961">
    <property type="entry name" value="FN3_dom"/>
</dbReference>
<evidence type="ECO:0000256" key="1">
    <source>
        <dbReference type="ARBA" id="ARBA00004167"/>
    </source>
</evidence>
<feature type="compositionally biased region" description="Basic and acidic residues" evidence="11">
    <location>
        <begin position="339"/>
        <end position="349"/>
    </location>
</feature>
<dbReference type="CDD" id="cd00192">
    <property type="entry name" value="PTKc"/>
    <property type="match status" value="1"/>
</dbReference>
<comment type="subcellular location">
    <subcellularLocation>
        <location evidence="1">Membrane</location>
        <topology evidence="1">Single-pass membrane protein</topology>
    </subcellularLocation>
</comment>
<dbReference type="Pfam" id="PF07714">
    <property type="entry name" value="PK_Tyr_Ser-Thr"/>
    <property type="match status" value="2"/>
</dbReference>
<reference evidence="14 15" key="1">
    <citation type="submission" date="2022-05" db="EMBL/GenBank/DDBJ databases">
        <authorList>
            <consortium name="Genoscope - CEA"/>
            <person name="William W."/>
        </authorList>
    </citation>
    <scope>NUCLEOTIDE SEQUENCE [LARGE SCALE GENOMIC DNA]</scope>
</reference>
<dbReference type="InterPro" id="IPR020635">
    <property type="entry name" value="Tyr_kinase_cat_dom"/>
</dbReference>
<feature type="compositionally biased region" description="Low complexity" evidence="11">
    <location>
        <begin position="357"/>
        <end position="373"/>
    </location>
</feature>
<feature type="domain" description="Fibronectin type-III" evidence="13">
    <location>
        <begin position="477"/>
        <end position="573"/>
    </location>
</feature>
<proteinExistence type="predicted"/>
<dbReference type="InterPro" id="IPR001245">
    <property type="entry name" value="Ser-Thr/Tyr_kinase_cat_dom"/>
</dbReference>
<dbReference type="Gene3D" id="3.30.200.20">
    <property type="entry name" value="Phosphorylase Kinase, domain 1"/>
    <property type="match status" value="1"/>
</dbReference>
<accession>A0ABN8M7B0</accession>
<keyword evidence="6" id="KW-0418">Kinase</keyword>
<evidence type="ECO:0000256" key="8">
    <source>
        <dbReference type="ARBA" id="ARBA00023136"/>
    </source>
</evidence>
<keyword evidence="3" id="KW-0808">Transferase</keyword>
<dbReference type="SMART" id="SM00060">
    <property type="entry name" value="FN3"/>
    <property type="match status" value="3"/>
</dbReference>
<dbReference type="InterPro" id="IPR036116">
    <property type="entry name" value="FN3_sf"/>
</dbReference>
<evidence type="ECO:0000256" key="2">
    <source>
        <dbReference type="ARBA" id="ARBA00011902"/>
    </source>
</evidence>
<dbReference type="InterPro" id="IPR036941">
    <property type="entry name" value="Rcpt_L-dom_sf"/>
</dbReference>
<evidence type="ECO:0000313" key="15">
    <source>
        <dbReference type="Proteomes" id="UP001159427"/>
    </source>
</evidence>
<feature type="domain" description="Protein kinase" evidence="12">
    <location>
        <begin position="629"/>
        <end position="1112"/>
    </location>
</feature>
<evidence type="ECO:0000256" key="6">
    <source>
        <dbReference type="ARBA" id="ARBA00022777"/>
    </source>
</evidence>
<keyword evidence="15" id="KW-1185">Reference proteome</keyword>
<dbReference type="PROSITE" id="PS00109">
    <property type="entry name" value="PROTEIN_KINASE_TYR"/>
    <property type="match status" value="1"/>
</dbReference>
<evidence type="ECO:0000256" key="5">
    <source>
        <dbReference type="ARBA" id="ARBA00022737"/>
    </source>
</evidence>
<dbReference type="Gene3D" id="1.10.510.10">
    <property type="entry name" value="Transferase(Phosphotransferase) domain 1"/>
    <property type="match status" value="1"/>
</dbReference>
<dbReference type="InterPro" id="IPR008266">
    <property type="entry name" value="Tyr_kinase_AS"/>
</dbReference>
<organism evidence="14 15">
    <name type="scientific">Porites evermanni</name>
    <dbReference type="NCBI Taxonomy" id="104178"/>
    <lineage>
        <taxon>Eukaryota</taxon>
        <taxon>Metazoa</taxon>
        <taxon>Cnidaria</taxon>
        <taxon>Anthozoa</taxon>
        <taxon>Hexacorallia</taxon>
        <taxon>Scleractinia</taxon>
        <taxon>Fungiina</taxon>
        <taxon>Poritidae</taxon>
        <taxon>Porites</taxon>
    </lineage>
</organism>
<dbReference type="SUPFAM" id="SSF56112">
    <property type="entry name" value="Protein kinase-like (PK-like)"/>
    <property type="match status" value="1"/>
</dbReference>
<dbReference type="EC" id="2.7.10.1" evidence="2"/>
<keyword evidence="10" id="KW-0325">Glycoprotein</keyword>
<dbReference type="PROSITE" id="PS50853">
    <property type="entry name" value="FN3"/>
    <property type="match status" value="1"/>
</dbReference>
<keyword evidence="5" id="KW-0677">Repeat</keyword>
<evidence type="ECO:0000256" key="11">
    <source>
        <dbReference type="SAM" id="MobiDB-lite"/>
    </source>
</evidence>
<evidence type="ECO:0000256" key="7">
    <source>
        <dbReference type="ARBA" id="ARBA00022989"/>
    </source>
</evidence>
<keyword evidence="8" id="KW-0472">Membrane</keyword>
<protein>
    <recommendedName>
        <fullName evidence="2">receptor protein-tyrosine kinase</fullName>
        <ecNumber evidence="2">2.7.10.1</ecNumber>
    </recommendedName>
</protein>
<feature type="region of interest" description="Disordered" evidence="11">
    <location>
        <begin position="339"/>
        <end position="407"/>
    </location>
</feature>
<comment type="caution">
    <text evidence="14">The sequence shown here is derived from an EMBL/GenBank/DDBJ whole genome shotgun (WGS) entry which is preliminary data.</text>
</comment>
<dbReference type="InterPro" id="IPR050122">
    <property type="entry name" value="RTK"/>
</dbReference>